<protein>
    <submittedName>
        <fullName evidence="3">LysM peptidoglycan-binding domain-containing protein</fullName>
    </submittedName>
</protein>
<dbReference type="Proteomes" id="UP000886883">
    <property type="component" value="Unassembled WGS sequence"/>
</dbReference>
<organism evidence="3 4">
    <name type="scientific">Candidatus Eisenbergiella merdigallinarum</name>
    <dbReference type="NCBI Taxonomy" id="2838552"/>
    <lineage>
        <taxon>Bacteria</taxon>
        <taxon>Bacillati</taxon>
        <taxon>Bacillota</taxon>
        <taxon>Clostridia</taxon>
        <taxon>Lachnospirales</taxon>
        <taxon>Lachnospiraceae</taxon>
        <taxon>Eisenbergiella</taxon>
    </lineage>
</organism>
<dbReference type="PANTHER" id="PTHR34700:SF4">
    <property type="entry name" value="PHAGE-LIKE ELEMENT PBSX PROTEIN XKDP"/>
    <property type="match status" value="1"/>
</dbReference>
<dbReference type="EMBL" id="DWXE01000045">
    <property type="protein sequence ID" value="HJB92254.1"/>
    <property type="molecule type" value="Genomic_DNA"/>
</dbReference>
<reference evidence="3" key="1">
    <citation type="journal article" date="2021" name="PeerJ">
        <title>Extensive microbial diversity within the chicken gut microbiome revealed by metagenomics and culture.</title>
        <authorList>
            <person name="Gilroy R."/>
            <person name="Ravi A."/>
            <person name="Getino M."/>
            <person name="Pursley I."/>
            <person name="Horton D.L."/>
            <person name="Alikhan N.F."/>
            <person name="Baker D."/>
            <person name="Gharbi K."/>
            <person name="Hall N."/>
            <person name="Watson M."/>
            <person name="Adriaenssens E.M."/>
            <person name="Foster-Nyarko E."/>
            <person name="Jarju S."/>
            <person name="Secka A."/>
            <person name="Antonio M."/>
            <person name="Oren A."/>
            <person name="Chaudhuri R.R."/>
            <person name="La Ragione R."/>
            <person name="Hildebrand F."/>
            <person name="Pallen M.J."/>
        </authorList>
    </citation>
    <scope>NUCLEOTIDE SEQUENCE</scope>
    <source>
        <strain evidence="3">USAMLcec3-2134</strain>
    </source>
</reference>
<dbReference type="CDD" id="cd00118">
    <property type="entry name" value="LysM"/>
    <property type="match status" value="1"/>
</dbReference>
<dbReference type="InterPro" id="IPR018392">
    <property type="entry name" value="LysM"/>
</dbReference>
<sequence length="487" mass="54320">MIQIPKNVMQIGEINPHTKIYMEDYVHTFLERRKTAEVYLAFGKKEEQNGILYYMIYGVEKKTDWDRGSLPYFKKYDRLGTVEGPADARVLKPVRGSGILLDGYFVFYEQNEDMQNYMIAVRETEELRGNEEKEAVMEAVRTRRGMRQQSRQDEAEAAGETKGPGVSPAGIRAEETGDVEEKSAGTVPAGRFRQALREQRAPLFEKIRMGRRREQNREQARRSGREQRQSRLPGRVSLKGNPQKERSGWTIPDLCRAGSLFLLLILVLLGLTSINRYPDMKEIAGLFANAAKSLWGDGGEQAVLAERDGQSALVVEEGSLQEEALVEEAVPDEGTGEEEELLVAEDGQVVWRIGGEEASSAETPSVSAADAKETVSGETIQEDPPQGQGGSEEVKVREGNSQQQESEPSSDEEASFLETEEGQEGAREETAQQAISRPVTYVVKKGDSLAQIARKFYGNTSRLQEICTLNEIEDPDQIRPGQNILLP</sequence>
<dbReference type="PANTHER" id="PTHR34700">
    <property type="entry name" value="POTASSIUM BINDING PROTEIN KBP"/>
    <property type="match status" value="1"/>
</dbReference>
<evidence type="ECO:0000256" key="1">
    <source>
        <dbReference type="SAM" id="MobiDB-lite"/>
    </source>
</evidence>
<dbReference type="Gene3D" id="3.10.350.10">
    <property type="entry name" value="LysM domain"/>
    <property type="match status" value="1"/>
</dbReference>
<evidence type="ECO:0000313" key="4">
    <source>
        <dbReference type="Proteomes" id="UP000886883"/>
    </source>
</evidence>
<feature type="compositionally biased region" description="Acidic residues" evidence="1">
    <location>
        <begin position="408"/>
        <end position="423"/>
    </location>
</feature>
<evidence type="ECO:0000313" key="3">
    <source>
        <dbReference type="EMBL" id="HJB92254.1"/>
    </source>
</evidence>
<dbReference type="InterPro" id="IPR052196">
    <property type="entry name" value="Bact_Kbp"/>
</dbReference>
<dbReference type="SUPFAM" id="SSF54106">
    <property type="entry name" value="LysM domain"/>
    <property type="match status" value="1"/>
</dbReference>
<dbReference type="InterPro" id="IPR036779">
    <property type="entry name" value="LysM_dom_sf"/>
</dbReference>
<feature type="region of interest" description="Disordered" evidence="1">
    <location>
        <begin position="140"/>
        <end position="248"/>
    </location>
</feature>
<proteinExistence type="predicted"/>
<dbReference type="PROSITE" id="PS51782">
    <property type="entry name" value="LYSM"/>
    <property type="match status" value="1"/>
</dbReference>
<dbReference type="AlphaFoldDB" id="A0A9D2SDW6"/>
<feature type="region of interest" description="Disordered" evidence="1">
    <location>
        <begin position="357"/>
        <end position="439"/>
    </location>
</feature>
<name>A0A9D2SDW6_9FIRM</name>
<evidence type="ECO:0000259" key="2">
    <source>
        <dbReference type="PROSITE" id="PS51782"/>
    </source>
</evidence>
<dbReference type="SMART" id="SM00257">
    <property type="entry name" value="LysM"/>
    <property type="match status" value="1"/>
</dbReference>
<feature type="compositionally biased region" description="Basic and acidic residues" evidence="1">
    <location>
        <begin position="172"/>
        <end position="183"/>
    </location>
</feature>
<accession>A0A9D2SDW6</accession>
<feature type="compositionally biased region" description="Basic and acidic residues" evidence="1">
    <location>
        <begin position="195"/>
        <end position="229"/>
    </location>
</feature>
<feature type="domain" description="LysM" evidence="2">
    <location>
        <begin position="439"/>
        <end position="486"/>
    </location>
</feature>
<gene>
    <name evidence="3" type="ORF">H9763_12435</name>
</gene>
<dbReference type="Pfam" id="PF01476">
    <property type="entry name" value="LysM"/>
    <property type="match status" value="1"/>
</dbReference>
<reference evidence="3" key="2">
    <citation type="submission" date="2021-04" db="EMBL/GenBank/DDBJ databases">
        <authorList>
            <person name="Gilroy R."/>
        </authorList>
    </citation>
    <scope>NUCLEOTIDE SEQUENCE</scope>
    <source>
        <strain evidence="3">USAMLcec3-2134</strain>
    </source>
</reference>
<comment type="caution">
    <text evidence="3">The sequence shown here is derived from an EMBL/GenBank/DDBJ whole genome shotgun (WGS) entry which is preliminary data.</text>
</comment>